<sequence>MTNAKHSTQVSGSKVGGNQKPNRSQTYQKQKKRKPSLWQRFFNWLEWRFSTPEFAGGMLIGLAGFFFAAASNTLAGWLYVISGVSFALLLIGAVMPARLLRELEVERSQIEAVSAGDDITVELVFRNPTKTDKLLLEVRDILPEGMSNILKQEVVIEQIATNQKYYWAYSVPSIRRGVFQFTQVEIATASPFGLFRSRRSRRTSEKVIVYPTVLPLSQCPLIDQIGRDTSPKQYSPDHTHNTSTEGLTKTLRPYRWGDPTRLIHWRTSARFGELRVRELEVTIGGQEVIIALDTSAGWQSEAFEQAVVAAVSLYFYAQKVNLNVKLWTSTSDLLQGNRLVLETLAAIAIDETLSPNSSSDVLDLPDLPVVWLTHRDRSFADLPLGSRWLLWQQADSGIPSSSGELLGMVVDANDPDTDLDGVPDTIYRALQSQLQSQLR</sequence>
<evidence type="ECO:0000256" key="2">
    <source>
        <dbReference type="SAM" id="Phobius"/>
    </source>
</evidence>
<proteinExistence type="predicted"/>
<comment type="caution">
    <text evidence="4">The sequence shown here is derived from an EMBL/GenBank/DDBJ whole genome shotgun (WGS) entry which is preliminary data.</text>
</comment>
<dbReference type="PANTHER" id="PTHR34351">
    <property type="entry name" value="SLR1927 PROTEIN-RELATED"/>
    <property type="match status" value="1"/>
</dbReference>
<dbReference type="Pfam" id="PF01882">
    <property type="entry name" value="DUF58"/>
    <property type="match status" value="1"/>
</dbReference>
<keyword evidence="2" id="KW-0472">Membrane</keyword>
<protein>
    <submittedName>
        <fullName evidence="4">DUF58 domain-containing protein</fullName>
    </submittedName>
</protein>
<feature type="region of interest" description="Disordered" evidence="1">
    <location>
        <begin position="1"/>
        <end position="32"/>
    </location>
</feature>
<name>A0AAW9PTX7_9CYAN</name>
<dbReference type="RefSeq" id="WP_330485185.1">
    <property type="nucleotide sequence ID" value="NZ_JAZBJZ010000091.1"/>
</dbReference>
<evidence type="ECO:0000256" key="1">
    <source>
        <dbReference type="SAM" id="MobiDB-lite"/>
    </source>
</evidence>
<organism evidence="4 5">
    <name type="scientific">Tumidithrix elongata BACA0141</name>
    <dbReference type="NCBI Taxonomy" id="2716417"/>
    <lineage>
        <taxon>Bacteria</taxon>
        <taxon>Bacillati</taxon>
        <taxon>Cyanobacteriota</taxon>
        <taxon>Cyanophyceae</taxon>
        <taxon>Pseudanabaenales</taxon>
        <taxon>Pseudanabaenaceae</taxon>
        <taxon>Tumidithrix</taxon>
        <taxon>Tumidithrix elongata</taxon>
    </lineage>
</organism>
<feature type="compositionally biased region" description="Polar residues" evidence="1">
    <location>
        <begin position="19"/>
        <end position="28"/>
    </location>
</feature>
<gene>
    <name evidence="4" type="ORF">V2H45_18560</name>
</gene>
<dbReference type="PANTHER" id="PTHR34351:SF1">
    <property type="entry name" value="SLR1927 PROTEIN"/>
    <property type="match status" value="1"/>
</dbReference>
<dbReference type="InterPro" id="IPR002881">
    <property type="entry name" value="DUF58"/>
</dbReference>
<feature type="domain" description="DUF58" evidence="3">
    <location>
        <begin position="251"/>
        <end position="332"/>
    </location>
</feature>
<keyword evidence="2" id="KW-0812">Transmembrane</keyword>
<keyword evidence="5" id="KW-1185">Reference proteome</keyword>
<dbReference type="AlphaFoldDB" id="A0AAW9PTX7"/>
<reference evidence="4" key="1">
    <citation type="submission" date="2024-01" db="EMBL/GenBank/DDBJ databases">
        <title>Bank of Algae and Cyanobacteria of the Azores (BACA) strain genomes.</title>
        <authorList>
            <person name="Luz R."/>
            <person name="Cordeiro R."/>
            <person name="Fonseca A."/>
            <person name="Goncalves V."/>
        </authorList>
    </citation>
    <scope>NUCLEOTIDE SEQUENCE</scope>
    <source>
        <strain evidence="4">BACA0141</strain>
    </source>
</reference>
<evidence type="ECO:0000313" key="5">
    <source>
        <dbReference type="Proteomes" id="UP001333818"/>
    </source>
</evidence>
<feature type="compositionally biased region" description="Polar residues" evidence="1">
    <location>
        <begin position="1"/>
        <end position="12"/>
    </location>
</feature>
<evidence type="ECO:0000259" key="3">
    <source>
        <dbReference type="Pfam" id="PF01882"/>
    </source>
</evidence>
<keyword evidence="2" id="KW-1133">Transmembrane helix</keyword>
<feature type="transmembrane region" description="Helical" evidence="2">
    <location>
        <begin position="77"/>
        <end position="100"/>
    </location>
</feature>
<feature type="transmembrane region" description="Helical" evidence="2">
    <location>
        <begin position="54"/>
        <end position="71"/>
    </location>
</feature>
<evidence type="ECO:0000313" key="4">
    <source>
        <dbReference type="EMBL" id="MEE3718749.1"/>
    </source>
</evidence>
<dbReference type="Proteomes" id="UP001333818">
    <property type="component" value="Unassembled WGS sequence"/>
</dbReference>
<dbReference type="EMBL" id="JAZBJZ010000091">
    <property type="protein sequence ID" value="MEE3718749.1"/>
    <property type="molecule type" value="Genomic_DNA"/>
</dbReference>
<accession>A0AAW9PTX7</accession>